<sequence>MTHVKPPQHCVNASPRQRAPLPGHENFSSSLFDFAPALLSPSAPPLARLPPVALSHSIIPFQISSEKRVVDTLVQAYQLILRLEPGSAGECRREAPSSTRRTHTILLRSNSTSFLRTRTSRPIEKKSFEATDESI</sequence>
<dbReference type="Proteomes" id="UP001367676">
    <property type="component" value="Unassembled WGS sequence"/>
</dbReference>
<reference evidence="2 3" key="1">
    <citation type="submission" date="2024-03" db="EMBL/GenBank/DDBJ databases">
        <title>Adaptation during the transition from Ophiocordyceps entomopathogen to insect associate is accompanied by gene loss and intensified selection.</title>
        <authorList>
            <person name="Ward C.M."/>
            <person name="Onetto C.A."/>
            <person name="Borneman A.R."/>
        </authorList>
    </citation>
    <scope>NUCLEOTIDE SEQUENCE [LARGE SCALE GENOMIC DNA]</scope>
    <source>
        <strain evidence="2">AWRI1</strain>
        <tissue evidence="2">Single Adult Female</tissue>
    </source>
</reference>
<comment type="caution">
    <text evidence="2">The sequence shown here is derived from an EMBL/GenBank/DDBJ whole genome shotgun (WGS) entry which is preliminary data.</text>
</comment>
<protein>
    <submittedName>
        <fullName evidence="2">Uncharacterized protein</fullName>
    </submittedName>
</protein>
<evidence type="ECO:0000313" key="2">
    <source>
        <dbReference type="EMBL" id="KAK7603433.1"/>
    </source>
</evidence>
<evidence type="ECO:0000313" key="3">
    <source>
        <dbReference type="Proteomes" id="UP001367676"/>
    </source>
</evidence>
<proteinExistence type="predicted"/>
<evidence type="ECO:0000256" key="1">
    <source>
        <dbReference type="SAM" id="MobiDB-lite"/>
    </source>
</evidence>
<dbReference type="EMBL" id="JBBCAQ010000006">
    <property type="protein sequence ID" value="KAK7603433.1"/>
    <property type="molecule type" value="Genomic_DNA"/>
</dbReference>
<organism evidence="2 3">
    <name type="scientific">Parthenolecanium corni</name>
    <dbReference type="NCBI Taxonomy" id="536013"/>
    <lineage>
        <taxon>Eukaryota</taxon>
        <taxon>Metazoa</taxon>
        <taxon>Ecdysozoa</taxon>
        <taxon>Arthropoda</taxon>
        <taxon>Hexapoda</taxon>
        <taxon>Insecta</taxon>
        <taxon>Pterygota</taxon>
        <taxon>Neoptera</taxon>
        <taxon>Paraneoptera</taxon>
        <taxon>Hemiptera</taxon>
        <taxon>Sternorrhyncha</taxon>
        <taxon>Coccoidea</taxon>
        <taxon>Coccidae</taxon>
        <taxon>Parthenolecanium</taxon>
    </lineage>
</organism>
<accession>A0AAN9TSQ9</accession>
<keyword evidence="3" id="KW-1185">Reference proteome</keyword>
<gene>
    <name evidence="2" type="ORF">V9T40_003432</name>
</gene>
<name>A0AAN9TSQ9_9HEMI</name>
<dbReference type="AlphaFoldDB" id="A0AAN9TSQ9"/>
<feature type="region of interest" description="Disordered" evidence="1">
    <location>
        <begin position="1"/>
        <end position="22"/>
    </location>
</feature>